<sequence>MGFWDVGPFDNDDAGGLRRRTGSGDSGACIDMVGRVLERVATDDDPDLWDAPRAVAAAALIAAQRPGGEPVCTNYGPSTPMPQFPDYLTPLAVDSLDRIVATSWLADHWTDAASGLAWRRTINGIRRVLQPPQAESLFDR</sequence>
<dbReference type="RefSeq" id="WP_203750590.1">
    <property type="nucleotide sequence ID" value="NZ_BONF01000029.1"/>
</dbReference>
<dbReference type="Pfam" id="PF14078">
    <property type="entry name" value="DUF4259"/>
    <property type="match status" value="1"/>
</dbReference>
<dbReference type="InterPro" id="IPR025355">
    <property type="entry name" value="DUF4259"/>
</dbReference>
<gene>
    <name evidence="1" type="ORF">Cba03nite_49180</name>
</gene>
<reference evidence="1 2" key="1">
    <citation type="submission" date="2021-01" db="EMBL/GenBank/DDBJ databases">
        <title>Whole genome shotgun sequence of Catellatospora bangladeshensis NBRC 107357.</title>
        <authorList>
            <person name="Komaki H."/>
            <person name="Tamura T."/>
        </authorList>
    </citation>
    <scope>NUCLEOTIDE SEQUENCE [LARGE SCALE GENOMIC DNA]</scope>
    <source>
        <strain evidence="1 2">NBRC 107357</strain>
    </source>
</reference>
<name>A0A8J3JTN5_9ACTN</name>
<evidence type="ECO:0000313" key="1">
    <source>
        <dbReference type="EMBL" id="GIF83569.1"/>
    </source>
</evidence>
<evidence type="ECO:0008006" key="3">
    <source>
        <dbReference type="Google" id="ProtNLM"/>
    </source>
</evidence>
<dbReference type="AlphaFoldDB" id="A0A8J3JTN5"/>
<keyword evidence="2" id="KW-1185">Reference proteome</keyword>
<evidence type="ECO:0000313" key="2">
    <source>
        <dbReference type="Proteomes" id="UP000601223"/>
    </source>
</evidence>
<dbReference type="EMBL" id="BONF01000029">
    <property type="protein sequence ID" value="GIF83569.1"/>
    <property type="molecule type" value="Genomic_DNA"/>
</dbReference>
<dbReference type="Proteomes" id="UP000601223">
    <property type="component" value="Unassembled WGS sequence"/>
</dbReference>
<accession>A0A8J3JTN5</accession>
<comment type="caution">
    <text evidence="1">The sequence shown here is derived from an EMBL/GenBank/DDBJ whole genome shotgun (WGS) entry which is preliminary data.</text>
</comment>
<protein>
    <recommendedName>
        <fullName evidence="3">DUF4259 domain-containing protein</fullName>
    </recommendedName>
</protein>
<proteinExistence type="predicted"/>
<organism evidence="1 2">
    <name type="scientific">Catellatospora bangladeshensis</name>
    <dbReference type="NCBI Taxonomy" id="310355"/>
    <lineage>
        <taxon>Bacteria</taxon>
        <taxon>Bacillati</taxon>
        <taxon>Actinomycetota</taxon>
        <taxon>Actinomycetes</taxon>
        <taxon>Micromonosporales</taxon>
        <taxon>Micromonosporaceae</taxon>
        <taxon>Catellatospora</taxon>
    </lineage>
</organism>